<organism evidence="1 2">
    <name type="scientific">Diploptera punctata</name>
    <name type="common">Pacific beetle cockroach</name>
    <dbReference type="NCBI Taxonomy" id="6984"/>
    <lineage>
        <taxon>Eukaryota</taxon>
        <taxon>Metazoa</taxon>
        <taxon>Ecdysozoa</taxon>
        <taxon>Arthropoda</taxon>
        <taxon>Hexapoda</taxon>
        <taxon>Insecta</taxon>
        <taxon>Pterygota</taxon>
        <taxon>Neoptera</taxon>
        <taxon>Polyneoptera</taxon>
        <taxon>Dictyoptera</taxon>
        <taxon>Blattodea</taxon>
        <taxon>Blaberoidea</taxon>
        <taxon>Blaberidae</taxon>
        <taxon>Diplopterinae</taxon>
        <taxon>Diploptera</taxon>
    </lineage>
</organism>
<gene>
    <name evidence="1" type="ORF">L9F63_010366</name>
</gene>
<reference evidence="1" key="1">
    <citation type="journal article" date="2023" name="IScience">
        <title>Live-bearing cockroach genome reveals convergent evolutionary mechanisms linked to viviparity in insects and beyond.</title>
        <authorList>
            <person name="Fouks B."/>
            <person name="Harrison M.C."/>
            <person name="Mikhailova A.A."/>
            <person name="Marchal E."/>
            <person name="English S."/>
            <person name="Carruthers M."/>
            <person name="Jennings E.C."/>
            <person name="Chiamaka E.L."/>
            <person name="Frigard R.A."/>
            <person name="Pippel M."/>
            <person name="Attardo G.M."/>
            <person name="Benoit J.B."/>
            <person name="Bornberg-Bauer E."/>
            <person name="Tobe S.S."/>
        </authorList>
    </citation>
    <scope>NUCLEOTIDE SEQUENCE</scope>
    <source>
        <strain evidence="1">Stay&amp;Tobe</strain>
    </source>
</reference>
<accession>A0AAD8AHD7</accession>
<reference evidence="1" key="2">
    <citation type="submission" date="2023-05" db="EMBL/GenBank/DDBJ databases">
        <authorList>
            <person name="Fouks B."/>
        </authorList>
    </citation>
    <scope>NUCLEOTIDE SEQUENCE</scope>
    <source>
        <strain evidence="1">Stay&amp;Tobe</strain>
        <tissue evidence="1">Testes</tissue>
    </source>
</reference>
<comment type="caution">
    <text evidence="1">The sequence shown here is derived from an EMBL/GenBank/DDBJ whole genome shotgun (WGS) entry which is preliminary data.</text>
</comment>
<keyword evidence="2" id="KW-1185">Reference proteome</keyword>
<evidence type="ECO:0000313" key="1">
    <source>
        <dbReference type="EMBL" id="KAJ9599150.1"/>
    </source>
</evidence>
<proteinExistence type="predicted"/>
<dbReference type="AlphaFoldDB" id="A0AAD8AHD7"/>
<dbReference type="EMBL" id="JASPKZ010000830">
    <property type="protein sequence ID" value="KAJ9599150.1"/>
    <property type="molecule type" value="Genomic_DNA"/>
</dbReference>
<sequence length="112" mass="12817">PSHTVHLPTSRSPVSQTLNPSEFSRLQDAVRITSPDERRGTCRSPNFKDLNEEITTKSYGVIRVTKALFISAASHYNTAMKFNCSFPLRFILLNNELKLYIKLNELSHNCYK</sequence>
<protein>
    <submittedName>
        <fullName evidence="1">Uncharacterized protein</fullName>
    </submittedName>
</protein>
<evidence type="ECO:0000313" key="2">
    <source>
        <dbReference type="Proteomes" id="UP001233999"/>
    </source>
</evidence>
<feature type="non-terminal residue" evidence="1">
    <location>
        <position position="112"/>
    </location>
</feature>
<feature type="non-terminal residue" evidence="1">
    <location>
        <position position="1"/>
    </location>
</feature>
<name>A0AAD8AHD7_DIPPU</name>
<dbReference type="Proteomes" id="UP001233999">
    <property type="component" value="Unassembled WGS sequence"/>
</dbReference>